<dbReference type="KEGG" id="mno:Mnod_3541"/>
<evidence type="ECO:0000313" key="2">
    <source>
        <dbReference type="Proteomes" id="UP000008207"/>
    </source>
</evidence>
<evidence type="ECO:0000313" key="1">
    <source>
        <dbReference type="EMBL" id="ACL58451.1"/>
    </source>
</evidence>
<dbReference type="Pfam" id="PF13554">
    <property type="entry name" value="Phage_tail_terminator_5"/>
    <property type="match status" value="1"/>
</dbReference>
<dbReference type="STRING" id="460265.Mnod_3541"/>
<gene>
    <name evidence="1" type="ordered locus">Mnod_3541</name>
</gene>
<dbReference type="Proteomes" id="UP000008207">
    <property type="component" value="Chromosome"/>
</dbReference>
<accession>B8INT5</accession>
<reference evidence="1 2" key="1">
    <citation type="submission" date="2009-01" db="EMBL/GenBank/DDBJ databases">
        <title>Complete sequence of chromosome of Methylobacterium nodulans ORS 2060.</title>
        <authorList>
            <consortium name="US DOE Joint Genome Institute"/>
            <person name="Lucas S."/>
            <person name="Copeland A."/>
            <person name="Lapidus A."/>
            <person name="Glavina del Rio T."/>
            <person name="Dalin E."/>
            <person name="Tice H."/>
            <person name="Bruce D."/>
            <person name="Goodwin L."/>
            <person name="Pitluck S."/>
            <person name="Sims D."/>
            <person name="Brettin T."/>
            <person name="Detter J.C."/>
            <person name="Han C."/>
            <person name="Larimer F."/>
            <person name="Land M."/>
            <person name="Hauser L."/>
            <person name="Kyrpides N."/>
            <person name="Ivanova N."/>
            <person name="Marx C.J."/>
            <person name="Richardson P."/>
        </authorList>
    </citation>
    <scope>NUCLEOTIDE SEQUENCE [LARGE SCALE GENOMIC DNA]</scope>
    <source>
        <strain evidence="2">LMG 21967 / CNCM I-2342 / ORS 2060</strain>
    </source>
</reference>
<name>B8INT5_METNO</name>
<dbReference type="eggNOG" id="ENOG5033E42">
    <property type="taxonomic scope" value="Bacteria"/>
</dbReference>
<dbReference type="AlphaFoldDB" id="B8INT5"/>
<dbReference type="RefSeq" id="WP_015930111.1">
    <property type="nucleotide sequence ID" value="NC_011894.1"/>
</dbReference>
<sequence length="144" mass="15812">MAVTGVEARIYDALVWYVSQQTFDPALRVAMPGVAFTPEQGKPFLAVDYFPNTSRLDGLPFDSDVTHLGLFQLSVVWPAGQGFVKPLQVAAQVRQAFAAGTRLWRNDLTVCIDETPEVAGPIDDAPWVRFPVTVRWRVGVPAAP</sequence>
<dbReference type="OrthoDB" id="7858762at2"/>
<dbReference type="Gene3D" id="3.30.2000.20">
    <property type="match status" value="1"/>
</dbReference>
<dbReference type="HOGENOM" id="CLU_150664_0_0_5"/>
<evidence type="ECO:0008006" key="3">
    <source>
        <dbReference type="Google" id="ProtNLM"/>
    </source>
</evidence>
<proteinExistence type="predicted"/>
<protein>
    <recommendedName>
        <fullName evidence="3">Tail terminator</fullName>
    </recommendedName>
</protein>
<dbReference type="EMBL" id="CP001349">
    <property type="protein sequence ID" value="ACL58451.1"/>
    <property type="molecule type" value="Genomic_DNA"/>
</dbReference>
<dbReference type="InterPro" id="IPR025395">
    <property type="entry name" value="Phage_tail_terminator-like"/>
</dbReference>
<organism evidence="1 2">
    <name type="scientific">Methylobacterium nodulans (strain LMG 21967 / CNCM I-2342 / ORS 2060)</name>
    <dbReference type="NCBI Taxonomy" id="460265"/>
    <lineage>
        <taxon>Bacteria</taxon>
        <taxon>Pseudomonadati</taxon>
        <taxon>Pseudomonadota</taxon>
        <taxon>Alphaproteobacteria</taxon>
        <taxon>Hyphomicrobiales</taxon>
        <taxon>Methylobacteriaceae</taxon>
        <taxon>Methylobacterium</taxon>
    </lineage>
</organism>
<keyword evidence="2" id="KW-1185">Reference proteome</keyword>